<dbReference type="Gene3D" id="3.30.420.40">
    <property type="match status" value="1"/>
</dbReference>
<dbReference type="CDD" id="cd07782">
    <property type="entry name" value="ASKHA_NBD_FGGY_D-RBK"/>
    <property type="match status" value="1"/>
</dbReference>
<keyword evidence="3 6" id="KW-0418">Kinase</keyword>
<protein>
    <submittedName>
        <fullName evidence="6">FGGY-family carbohydrate kinase</fullName>
        <ecNumber evidence="6">2.7.1.-</ecNumber>
    </submittedName>
</protein>
<dbReference type="InterPro" id="IPR018485">
    <property type="entry name" value="FGGY_C"/>
</dbReference>
<evidence type="ECO:0000259" key="4">
    <source>
        <dbReference type="Pfam" id="PF00370"/>
    </source>
</evidence>
<feature type="domain" description="Carbohydrate kinase FGGY C-terminal" evidence="5">
    <location>
        <begin position="283"/>
        <end position="489"/>
    </location>
</feature>
<dbReference type="GO" id="GO:0016301">
    <property type="term" value="F:kinase activity"/>
    <property type="evidence" value="ECO:0007669"/>
    <property type="project" value="UniProtKB-KW"/>
</dbReference>
<sequence>MDVVLGVDVGTGSARAGIFTTDGRKLGAGSKSTRTWHPRPRHVQQSSIDIWQAVCDSVAAAIAAARQNVAGPLNVRGIGFDATCSLVMLDRDGAPLSVDMDGTPGQDVILWMDHRALAEAAEINSRSFDVLRYVGGVISPEMETPKLLWIKRNLPDQFDRAGYFFDLPDFLTWRATGADSRSRCSTVCKWTYLAHQDRWDDSYFRSIGLGVLVDEAYRRIGTDIRPLGGRVGAGLCAEAAEELGLSRGIPIAVSAIDAHAGGIGLIGAAPQAGGAASFDRRLALIGGTSSCHMTVSPDARFVPGIWGPYFDAMVPGMWLNEAGQSATGSLVDFIIATHPVSDALRRRAEEDDRTVYQVLNGILAMMDGAGPAGAQTRDLHVMPDFHGNRSPHADPDLRGMISGLTLSASEEDLARLYLATIQGLAYGTRDIIEALNRQGYAIDTILATGGGTRNPVFVREHANATGCRILLPEEPDAVLLGSAILGAVAGDVYPSIGVAMAAMSRVGAEVRPDGATRAFHEAKLEVFRRMYRDQMDYRRIMGK</sequence>
<proteinExistence type="inferred from homology"/>
<evidence type="ECO:0000256" key="2">
    <source>
        <dbReference type="ARBA" id="ARBA00022679"/>
    </source>
</evidence>
<dbReference type="PIRSF" id="PIRSF000538">
    <property type="entry name" value="GlpK"/>
    <property type="match status" value="1"/>
</dbReference>
<dbReference type="Proteomes" id="UP001449795">
    <property type="component" value="Chromosome"/>
</dbReference>
<evidence type="ECO:0000256" key="3">
    <source>
        <dbReference type="ARBA" id="ARBA00022777"/>
    </source>
</evidence>
<dbReference type="InterPro" id="IPR000577">
    <property type="entry name" value="Carb_kinase_FGGY"/>
</dbReference>
<dbReference type="EC" id="2.7.1.-" evidence="6"/>
<accession>A0ABZ3D365</accession>
<evidence type="ECO:0000259" key="5">
    <source>
        <dbReference type="Pfam" id="PF02782"/>
    </source>
</evidence>
<keyword evidence="2 6" id="KW-0808">Transferase</keyword>
<gene>
    <name evidence="6" type="ORF">AAC691_17815</name>
</gene>
<name>A0ABZ3D365_9PROT</name>
<dbReference type="Pfam" id="PF00370">
    <property type="entry name" value="FGGY_N"/>
    <property type="match status" value="1"/>
</dbReference>
<dbReference type="InterPro" id="IPR018484">
    <property type="entry name" value="FGGY_N"/>
</dbReference>
<dbReference type="Pfam" id="PF02782">
    <property type="entry name" value="FGGY_C"/>
    <property type="match status" value="1"/>
</dbReference>
<dbReference type="RefSeq" id="WP_342627907.1">
    <property type="nucleotide sequence ID" value="NZ_CP152276.1"/>
</dbReference>
<dbReference type="InterPro" id="IPR006003">
    <property type="entry name" value="FGGY_RbtK-like"/>
</dbReference>
<dbReference type="PANTHER" id="PTHR43435">
    <property type="entry name" value="RIBULOKINASE"/>
    <property type="match status" value="1"/>
</dbReference>
<evidence type="ECO:0000256" key="1">
    <source>
        <dbReference type="ARBA" id="ARBA00009156"/>
    </source>
</evidence>
<keyword evidence="7" id="KW-1185">Reference proteome</keyword>
<comment type="similarity">
    <text evidence="1">Belongs to the FGGY kinase family.</text>
</comment>
<reference evidence="6 7" key="1">
    <citation type="submission" date="2024-04" db="EMBL/GenBank/DDBJ databases">
        <title>Complete genome sequence of Nguyenibacter vanlangesis HBCM-1154, a strain capable of nitrogen fixation, IAA production, and phosphorus solubilization isolated from sugarcane soil.</title>
        <authorList>
            <person name="MY HANH P."/>
        </authorList>
    </citation>
    <scope>NUCLEOTIDE SEQUENCE [LARGE SCALE GENOMIC DNA]</scope>
    <source>
        <strain evidence="6 7">HBCM 1154</strain>
    </source>
</reference>
<evidence type="ECO:0000313" key="7">
    <source>
        <dbReference type="Proteomes" id="UP001449795"/>
    </source>
</evidence>
<evidence type="ECO:0000313" key="6">
    <source>
        <dbReference type="EMBL" id="XAE42105.1"/>
    </source>
</evidence>
<dbReference type="NCBIfam" id="TIGR01315">
    <property type="entry name" value="5C_CHO_kinase"/>
    <property type="match status" value="1"/>
</dbReference>
<dbReference type="Gene3D" id="1.20.58.2240">
    <property type="match status" value="1"/>
</dbReference>
<feature type="domain" description="Carbohydrate kinase FGGY N-terminal" evidence="4">
    <location>
        <begin position="3"/>
        <end position="264"/>
    </location>
</feature>
<dbReference type="InterPro" id="IPR043129">
    <property type="entry name" value="ATPase_NBD"/>
</dbReference>
<dbReference type="PANTHER" id="PTHR43435:SF4">
    <property type="entry name" value="FGGY CARBOHYDRATE KINASE DOMAIN-CONTAINING PROTEIN"/>
    <property type="match status" value="1"/>
</dbReference>
<organism evidence="6 7">
    <name type="scientific">Nguyenibacter vanlangensis</name>
    <dbReference type="NCBI Taxonomy" id="1216886"/>
    <lineage>
        <taxon>Bacteria</taxon>
        <taxon>Pseudomonadati</taxon>
        <taxon>Pseudomonadota</taxon>
        <taxon>Alphaproteobacteria</taxon>
        <taxon>Acetobacterales</taxon>
        <taxon>Acetobacteraceae</taxon>
        <taxon>Nguyenibacter</taxon>
    </lineage>
</organism>
<dbReference type="EMBL" id="CP152276">
    <property type="protein sequence ID" value="XAE42105.1"/>
    <property type="molecule type" value="Genomic_DNA"/>
</dbReference>
<dbReference type="SUPFAM" id="SSF53067">
    <property type="entry name" value="Actin-like ATPase domain"/>
    <property type="match status" value="2"/>
</dbReference>